<dbReference type="RefSeq" id="WP_224827293.1">
    <property type="nucleotide sequence ID" value="NZ_JAIVEF010000001.1"/>
</dbReference>
<evidence type="ECO:0000313" key="4">
    <source>
        <dbReference type="Proteomes" id="UP001595925"/>
    </source>
</evidence>
<gene>
    <name evidence="3" type="ORF">ACFPFO_12290</name>
</gene>
<dbReference type="PANTHER" id="PTHR45947:SF3">
    <property type="entry name" value="SULFOQUINOVOSYL TRANSFERASE SQD2"/>
    <property type="match status" value="1"/>
</dbReference>
<keyword evidence="4" id="KW-1185">Reference proteome</keyword>
<reference evidence="3 4" key="1">
    <citation type="journal article" date="2019" name="Int. J. Syst. Evol. Microbiol.">
        <title>The Global Catalogue of Microorganisms (GCM) 10K type strain sequencing project: providing services to taxonomists for standard genome sequencing and annotation.</title>
        <authorList>
            <consortium name="The Broad Institute Genomics Platform"/>
            <consortium name="The Broad Institute Genome Sequencing Center for Infectious Disease"/>
            <person name="Wu L."/>
            <person name="Ma J."/>
        </authorList>
    </citation>
    <scope>NUCLEOTIDE SEQUENCE [LARGE SCALE GENOMIC DNA]</scope>
    <source>
        <strain evidence="3 4">CGMCC 1.15824</strain>
    </source>
</reference>
<sequence>MRVGLALYGSIDGRSGGFRYDRRLVSGLRRAGDTVTVIELPWRGYGRGLADNASPGFRRRLETGADVLLQDELAHPSLVSTNRRLDQPIVSIVHHLRASEPRRLAPLYRAVERRYLDTVDAVICNSAPTRDSVVDLGVDPRACVVAPPAGDRFDPEIADRTIEERAEEGPLRVVFVGNVAPRKGLDTLVEAVARADAPMEVTVVGRPVDTDHFRAVARTIREQGLGDRIRMTGELADERLAGTLARSHVVAVPSRHEGFGIVYLEGMSFGLPAVASSAGGARDVVTDGENGFLVAPDDPGAVAAALDQLATDRGELAAMGRAARRRYEAHPGWSETTDRVRDLLAGVARAAT</sequence>
<keyword evidence="3" id="KW-0328">Glycosyltransferase</keyword>
<dbReference type="GO" id="GO:0016757">
    <property type="term" value="F:glycosyltransferase activity"/>
    <property type="evidence" value="ECO:0007669"/>
    <property type="project" value="UniProtKB-KW"/>
</dbReference>
<dbReference type="Pfam" id="PF00534">
    <property type="entry name" value="Glycos_transf_1"/>
    <property type="match status" value="1"/>
</dbReference>
<dbReference type="AlphaFoldDB" id="A0ABD5QFJ7"/>
<feature type="domain" description="Glycosyl transferase family 1" evidence="1">
    <location>
        <begin position="165"/>
        <end position="326"/>
    </location>
</feature>
<keyword evidence="3" id="KW-0808">Transferase</keyword>
<evidence type="ECO:0000259" key="1">
    <source>
        <dbReference type="Pfam" id="PF00534"/>
    </source>
</evidence>
<comment type="caution">
    <text evidence="3">The sequence shown here is derived from an EMBL/GenBank/DDBJ whole genome shotgun (WGS) entry which is preliminary data.</text>
</comment>
<protein>
    <submittedName>
        <fullName evidence="3">Glycosyltransferase family 4 protein</fullName>
        <ecNumber evidence="3">2.4.-.-</ecNumber>
    </submittedName>
</protein>
<organism evidence="3 4">
    <name type="scientific">Saliphagus infecundisoli</name>
    <dbReference type="NCBI Taxonomy" id="1849069"/>
    <lineage>
        <taxon>Archaea</taxon>
        <taxon>Methanobacteriati</taxon>
        <taxon>Methanobacteriota</taxon>
        <taxon>Stenosarchaea group</taxon>
        <taxon>Halobacteria</taxon>
        <taxon>Halobacteriales</taxon>
        <taxon>Natrialbaceae</taxon>
        <taxon>Saliphagus</taxon>
    </lineage>
</organism>
<name>A0ABD5QFJ7_9EURY</name>
<feature type="domain" description="Glycosyltransferase subfamily 4-like N-terminal" evidence="2">
    <location>
        <begin position="40"/>
        <end position="148"/>
    </location>
</feature>
<dbReference type="InterPro" id="IPR028098">
    <property type="entry name" value="Glyco_trans_4-like_N"/>
</dbReference>
<proteinExistence type="predicted"/>
<dbReference type="Gene3D" id="3.40.50.2000">
    <property type="entry name" value="Glycogen Phosphorylase B"/>
    <property type="match status" value="2"/>
</dbReference>
<dbReference type="PANTHER" id="PTHR45947">
    <property type="entry name" value="SULFOQUINOVOSYL TRANSFERASE SQD2"/>
    <property type="match status" value="1"/>
</dbReference>
<dbReference type="EMBL" id="JBHSJG010000036">
    <property type="protein sequence ID" value="MFC4988526.1"/>
    <property type="molecule type" value="Genomic_DNA"/>
</dbReference>
<dbReference type="Pfam" id="PF13439">
    <property type="entry name" value="Glyco_transf_4"/>
    <property type="match status" value="1"/>
</dbReference>
<dbReference type="InterPro" id="IPR001296">
    <property type="entry name" value="Glyco_trans_1"/>
</dbReference>
<dbReference type="EC" id="2.4.-.-" evidence="3"/>
<dbReference type="SUPFAM" id="SSF53756">
    <property type="entry name" value="UDP-Glycosyltransferase/glycogen phosphorylase"/>
    <property type="match status" value="1"/>
</dbReference>
<accession>A0ABD5QFJ7</accession>
<evidence type="ECO:0000313" key="3">
    <source>
        <dbReference type="EMBL" id="MFC4988526.1"/>
    </source>
</evidence>
<dbReference type="InterPro" id="IPR050194">
    <property type="entry name" value="Glycosyltransferase_grp1"/>
</dbReference>
<evidence type="ECO:0000259" key="2">
    <source>
        <dbReference type="Pfam" id="PF13439"/>
    </source>
</evidence>
<dbReference type="CDD" id="cd03801">
    <property type="entry name" value="GT4_PimA-like"/>
    <property type="match status" value="1"/>
</dbReference>
<dbReference type="Proteomes" id="UP001595925">
    <property type="component" value="Unassembled WGS sequence"/>
</dbReference>